<evidence type="ECO:0000256" key="6">
    <source>
        <dbReference type="ARBA" id="ARBA00023237"/>
    </source>
</evidence>
<dbReference type="Gene3D" id="2.60.40.1120">
    <property type="entry name" value="Carboxypeptidase-like, regulatory domain"/>
    <property type="match status" value="1"/>
</dbReference>
<evidence type="ECO:0000256" key="5">
    <source>
        <dbReference type="ARBA" id="ARBA00023136"/>
    </source>
</evidence>
<dbReference type="Proteomes" id="UP000249239">
    <property type="component" value="Unassembled WGS sequence"/>
</dbReference>
<evidence type="ECO:0000313" key="11">
    <source>
        <dbReference type="Proteomes" id="UP000249239"/>
    </source>
</evidence>
<evidence type="ECO:0000256" key="3">
    <source>
        <dbReference type="ARBA" id="ARBA00022452"/>
    </source>
</evidence>
<dbReference type="NCBIfam" id="TIGR04056">
    <property type="entry name" value="OMP_RagA_SusC"/>
    <property type="match status" value="1"/>
</dbReference>
<keyword evidence="6 7" id="KW-0998">Cell outer membrane</keyword>
<protein>
    <submittedName>
        <fullName evidence="10">TonB-linked SusC/RagA family outer membrane protein</fullName>
    </submittedName>
</protein>
<dbReference type="InterPro" id="IPR012910">
    <property type="entry name" value="Plug_dom"/>
</dbReference>
<name>A0A2W7P5D9_9BACT</name>
<dbReference type="PROSITE" id="PS52016">
    <property type="entry name" value="TONB_DEPENDENT_REC_3"/>
    <property type="match status" value="1"/>
</dbReference>
<evidence type="ECO:0000313" key="10">
    <source>
        <dbReference type="EMBL" id="PZX18632.1"/>
    </source>
</evidence>
<evidence type="ECO:0000256" key="8">
    <source>
        <dbReference type="SAM" id="SignalP"/>
    </source>
</evidence>
<accession>A0A2W7P5D9</accession>
<comment type="similarity">
    <text evidence="7">Belongs to the TonB-dependent receptor family.</text>
</comment>
<dbReference type="Pfam" id="PF13715">
    <property type="entry name" value="CarbopepD_reg_2"/>
    <property type="match status" value="1"/>
</dbReference>
<gene>
    <name evidence="10" type="ORF">LX69_01025</name>
</gene>
<dbReference type="SUPFAM" id="SSF49464">
    <property type="entry name" value="Carboxypeptidase regulatory domain-like"/>
    <property type="match status" value="1"/>
</dbReference>
<comment type="caution">
    <text evidence="10">The sequence shown here is derived from an EMBL/GenBank/DDBJ whole genome shotgun (WGS) entry which is preliminary data.</text>
</comment>
<dbReference type="InterPro" id="IPR023997">
    <property type="entry name" value="TonB-dep_OMP_SusC/RagA_CS"/>
</dbReference>
<keyword evidence="5 7" id="KW-0472">Membrane</keyword>
<evidence type="ECO:0000256" key="4">
    <source>
        <dbReference type="ARBA" id="ARBA00022692"/>
    </source>
</evidence>
<dbReference type="NCBIfam" id="TIGR04057">
    <property type="entry name" value="SusC_RagA_signa"/>
    <property type="match status" value="1"/>
</dbReference>
<feature type="domain" description="TonB-dependent receptor plug" evidence="9">
    <location>
        <begin position="111"/>
        <end position="217"/>
    </location>
</feature>
<feature type="signal peptide" evidence="8">
    <location>
        <begin position="1"/>
        <end position="18"/>
    </location>
</feature>
<reference evidence="10 11" key="1">
    <citation type="submission" date="2018-06" db="EMBL/GenBank/DDBJ databases">
        <title>Genomic Encyclopedia of Archaeal and Bacterial Type Strains, Phase II (KMG-II): from individual species to whole genera.</title>
        <authorList>
            <person name="Goeker M."/>
        </authorList>
    </citation>
    <scope>NUCLEOTIDE SEQUENCE [LARGE SCALE GENOMIC DNA]</scope>
    <source>
        <strain evidence="10 11">DSM 6779</strain>
    </source>
</reference>
<dbReference type="Gene3D" id="2.40.170.20">
    <property type="entry name" value="TonB-dependent receptor, beta-barrel domain"/>
    <property type="match status" value="1"/>
</dbReference>
<dbReference type="InterPro" id="IPR037066">
    <property type="entry name" value="Plug_dom_sf"/>
</dbReference>
<dbReference type="InterPro" id="IPR036942">
    <property type="entry name" value="Beta-barrel_TonB_sf"/>
</dbReference>
<dbReference type="RefSeq" id="WP_221621280.1">
    <property type="nucleotide sequence ID" value="NZ_QKZK01000006.1"/>
</dbReference>
<dbReference type="EMBL" id="QKZK01000006">
    <property type="protein sequence ID" value="PZX18632.1"/>
    <property type="molecule type" value="Genomic_DNA"/>
</dbReference>
<keyword evidence="3 7" id="KW-1134">Transmembrane beta strand</keyword>
<dbReference type="InterPro" id="IPR039426">
    <property type="entry name" value="TonB-dep_rcpt-like"/>
</dbReference>
<dbReference type="FunFam" id="2.170.130.10:FF:000008">
    <property type="entry name" value="SusC/RagA family TonB-linked outer membrane protein"/>
    <property type="match status" value="1"/>
</dbReference>
<dbReference type="Gene3D" id="2.170.130.10">
    <property type="entry name" value="TonB-dependent receptor, plug domain"/>
    <property type="match status" value="1"/>
</dbReference>
<organism evidence="10 11">
    <name type="scientific">Breznakibacter xylanolyticus</name>
    <dbReference type="NCBI Taxonomy" id="990"/>
    <lineage>
        <taxon>Bacteria</taxon>
        <taxon>Pseudomonadati</taxon>
        <taxon>Bacteroidota</taxon>
        <taxon>Bacteroidia</taxon>
        <taxon>Marinilabiliales</taxon>
        <taxon>Marinilabiliaceae</taxon>
        <taxon>Breznakibacter</taxon>
    </lineage>
</organism>
<dbReference type="InterPro" id="IPR008969">
    <property type="entry name" value="CarboxyPept-like_regulatory"/>
</dbReference>
<proteinExistence type="inferred from homology"/>
<keyword evidence="11" id="KW-1185">Reference proteome</keyword>
<feature type="chain" id="PRO_5015952602" evidence="8">
    <location>
        <begin position="19"/>
        <end position="1058"/>
    </location>
</feature>
<keyword evidence="2 7" id="KW-0813">Transport</keyword>
<dbReference type="AlphaFoldDB" id="A0A2W7P5D9"/>
<dbReference type="SUPFAM" id="SSF56935">
    <property type="entry name" value="Porins"/>
    <property type="match status" value="1"/>
</dbReference>
<evidence type="ECO:0000256" key="7">
    <source>
        <dbReference type="PROSITE-ProRule" id="PRU01360"/>
    </source>
</evidence>
<evidence type="ECO:0000259" key="9">
    <source>
        <dbReference type="Pfam" id="PF07715"/>
    </source>
</evidence>
<sequence length="1058" mass="115477">MKKCLLFLLLLIPMLVVGQQKKVSGRVLDSTGFPLPGVSVLIQGTTQGTITDIEGNYTINVNEDAVLVFSFIGFENQSVPVAGKTSVNTVLKDSSIGLDEVVAVGYGTVKKANVVGSIAKINEDALADRPVARVEQALQGQMAGVSVRSTSGAPGSDITINVRGAASINGESTPLYVVDGVPLDNLSGINPSDISSIEVLKDAASAAIYGSRGSNGVILVTTKKGKTGKPVITLSAYTALSTAEKKVDVMSADEWLAFNKKFYDRQWVNKTGQSASVSQADRIAYAEATDKKAYATRDALGTIRSTYGIYDPYWDTDAIEAIDWQDAIFRTAPSNDIQLSASGATDILNYSISGGVFQQDGIIEGSSYDRYTMRGNMEAKLNKRITIGLSLAPSFGKTIGASVDGKDNAVSKALSLTPWVLAGSGKMAGADPYKFYDLWGAGANNVSPYVMAVYNDRQREDIRMNSSMNATVNVLDGLNVNGLVSWNYRSYSDRTYTPTWISSTWDKAAYPGEKSSSRYQTLGSHTVLTQGTINYDKEFGNHSINALVGVSQETYRQETTDQGMGVLANDKTWVFTKTSGTTVNYNTLAASKNAMISYFGRMQYGYMNRYLLAASLRRDGSSKFGQDNRWGWFPSVSAAWKLNEEGFMQEIDWVGTAKLRVSWGQAGNDRIGTGQYLSNMYALNYPIGDTQTSSNGFVVGNISNPMLGWEKTDSYNIGVDFGLWRNRVYMTADFYYKKTTDLLLKAPVSLTTGFSNMMDNVGSVENKGFEFEVNTVNLNGAFKWNTSANISINRNKILSLGDDDADILSGQGSTIIQRVGEVINSYYLLEANGVLRESDFGSYNATTKKWIDPKVPIYSGQQPGDTKYVDKRGGAEGSKDGAITSADYDAVGAYQPDFEWGMTNTFSYKNFDLSVLLQGRVGGDLLSIGSRSWNKPTNAPAYNYMASWLNDAYWSEEDPGNGTVPAFYATVTGAQYDTNWLYDAGYVRIKNITLGYTLPIKKEILKMARVYVSCDNVYMWDNYYPGFSPEAATQDNGSSDWGSYPLARTFSFGLNVTF</sequence>
<dbReference type="Pfam" id="PF07715">
    <property type="entry name" value="Plug"/>
    <property type="match status" value="1"/>
</dbReference>
<dbReference type="InterPro" id="IPR023996">
    <property type="entry name" value="TonB-dep_OMP_SusC/RagA"/>
</dbReference>
<keyword evidence="8" id="KW-0732">Signal</keyword>
<comment type="subcellular location">
    <subcellularLocation>
        <location evidence="1 7">Cell outer membrane</location>
        <topology evidence="1 7">Multi-pass membrane protein</topology>
    </subcellularLocation>
</comment>
<evidence type="ECO:0000256" key="2">
    <source>
        <dbReference type="ARBA" id="ARBA00022448"/>
    </source>
</evidence>
<dbReference type="GO" id="GO:0009279">
    <property type="term" value="C:cell outer membrane"/>
    <property type="evidence" value="ECO:0007669"/>
    <property type="project" value="UniProtKB-SubCell"/>
</dbReference>
<dbReference type="FunFam" id="2.60.40.1120:FF:000003">
    <property type="entry name" value="Outer membrane protein Omp121"/>
    <property type="match status" value="1"/>
</dbReference>
<keyword evidence="4 7" id="KW-0812">Transmembrane</keyword>
<evidence type="ECO:0000256" key="1">
    <source>
        <dbReference type="ARBA" id="ARBA00004571"/>
    </source>
</evidence>